<evidence type="ECO:0000256" key="1">
    <source>
        <dbReference type="SAM" id="MobiDB-lite"/>
    </source>
</evidence>
<sequence>MRRARRRVPSAPLRITPGRGIPGPVSINLARAISFPVNLAPSHQLSIIMHADLLSPLIARLRYSSPSPGKPHARARYGFGGAAAAEALSFAHQPGDVEFSCGVMPEAVRAFARPGRSLFPFRIGGTLAREDARHRGTDEAEASGRGAAGGETPSPQVAGATLSPLLELSLAH</sequence>
<feature type="region of interest" description="Disordered" evidence="1">
    <location>
        <begin position="130"/>
        <end position="161"/>
    </location>
</feature>
<evidence type="ECO:0000313" key="2">
    <source>
        <dbReference type="EMBL" id="WVZ85214.1"/>
    </source>
</evidence>
<dbReference type="Proteomes" id="UP001341281">
    <property type="component" value="Chromosome 07"/>
</dbReference>
<gene>
    <name evidence="2" type="ORF">U9M48_032162</name>
</gene>
<evidence type="ECO:0000313" key="3">
    <source>
        <dbReference type="Proteomes" id="UP001341281"/>
    </source>
</evidence>
<dbReference type="AlphaFoldDB" id="A0AAQ3U447"/>
<name>A0AAQ3U447_PASNO</name>
<reference evidence="2 3" key="1">
    <citation type="submission" date="2024-02" db="EMBL/GenBank/DDBJ databases">
        <title>High-quality chromosome-scale genome assembly of Pensacola bahiagrass (Paspalum notatum Flugge var. saurae).</title>
        <authorList>
            <person name="Vega J.M."/>
            <person name="Podio M."/>
            <person name="Orjuela J."/>
            <person name="Siena L.A."/>
            <person name="Pessino S.C."/>
            <person name="Combes M.C."/>
            <person name="Mariac C."/>
            <person name="Albertini E."/>
            <person name="Pupilli F."/>
            <person name="Ortiz J.P.A."/>
            <person name="Leblanc O."/>
        </authorList>
    </citation>
    <scope>NUCLEOTIDE SEQUENCE [LARGE SCALE GENOMIC DNA]</scope>
    <source>
        <strain evidence="2">R1</strain>
        <tissue evidence="2">Leaf</tissue>
    </source>
</reference>
<accession>A0AAQ3U447</accession>
<protein>
    <submittedName>
        <fullName evidence="2">Uncharacterized protein</fullName>
    </submittedName>
</protein>
<keyword evidence="3" id="KW-1185">Reference proteome</keyword>
<dbReference type="EMBL" id="CP144751">
    <property type="protein sequence ID" value="WVZ85214.1"/>
    <property type="molecule type" value="Genomic_DNA"/>
</dbReference>
<proteinExistence type="predicted"/>
<organism evidence="2 3">
    <name type="scientific">Paspalum notatum var. saurae</name>
    <dbReference type="NCBI Taxonomy" id="547442"/>
    <lineage>
        <taxon>Eukaryota</taxon>
        <taxon>Viridiplantae</taxon>
        <taxon>Streptophyta</taxon>
        <taxon>Embryophyta</taxon>
        <taxon>Tracheophyta</taxon>
        <taxon>Spermatophyta</taxon>
        <taxon>Magnoliopsida</taxon>
        <taxon>Liliopsida</taxon>
        <taxon>Poales</taxon>
        <taxon>Poaceae</taxon>
        <taxon>PACMAD clade</taxon>
        <taxon>Panicoideae</taxon>
        <taxon>Andropogonodae</taxon>
        <taxon>Paspaleae</taxon>
        <taxon>Paspalinae</taxon>
        <taxon>Paspalum</taxon>
    </lineage>
</organism>